<accession>A0A653CVU8</accession>
<dbReference type="EMBL" id="CAACVG010009096">
    <property type="protein sequence ID" value="VEN52045.1"/>
    <property type="molecule type" value="Genomic_DNA"/>
</dbReference>
<sequence length="140" mass="15734">MRYKSMMECGVIAALLSAILTVSSVDCVGFRGTLNSFCRLVADCKEYGYYCAGNRTCQCLPNYVPNEKGHLCLGLLGEKCKYDEHCVDGAYCYMQDICKCKDEYRPSFDNTYCLSGATAVTKNYILISYSIIISFYMKIV</sequence>
<dbReference type="OrthoDB" id="5912242at2759"/>
<feature type="chain" id="PRO_5025066916" description="EB domain-containing protein" evidence="1">
    <location>
        <begin position="25"/>
        <end position="140"/>
    </location>
</feature>
<evidence type="ECO:0000313" key="4">
    <source>
        <dbReference type="Proteomes" id="UP000410492"/>
    </source>
</evidence>
<keyword evidence="1" id="KW-0732">Signal</keyword>
<protein>
    <recommendedName>
        <fullName evidence="2">EB domain-containing protein</fullName>
    </recommendedName>
</protein>
<feature type="signal peptide" evidence="1">
    <location>
        <begin position="1"/>
        <end position="24"/>
    </location>
</feature>
<dbReference type="AlphaFoldDB" id="A0A653CVU8"/>
<gene>
    <name evidence="3" type="ORF">CALMAC_LOCUS12322</name>
</gene>
<name>A0A653CVU8_CALMS</name>
<reference evidence="3 4" key="1">
    <citation type="submission" date="2019-01" db="EMBL/GenBank/DDBJ databases">
        <authorList>
            <person name="Sayadi A."/>
        </authorList>
    </citation>
    <scope>NUCLEOTIDE SEQUENCE [LARGE SCALE GENOMIC DNA]</scope>
</reference>
<evidence type="ECO:0000256" key="1">
    <source>
        <dbReference type="SAM" id="SignalP"/>
    </source>
</evidence>
<feature type="domain" description="EB" evidence="2">
    <location>
        <begin position="76"/>
        <end position="108"/>
    </location>
</feature>
<proteinExistence type="predicted"/>
<dbReference type="Pfam" id="PF01683">
    <property type="entry name" value="EB"/>
    <property type="match status" value="1"/>
</dbReference>
<evidence type="ECO:0000259" key="2">
    <source>
        <dbReference type="Pfam" id="PF01683"/>
    </source>
</evidence>
<evidence type="ECO:0000313" key="3">
    <source>
        <dbReference type="EMBL" id="VEN52045.1"/>
    </source>
</evidence>
<keyword evidence="4" id="KW-1185">Reference proteome</keyword>
<organism evidence="3 4">
    <name type="scientific">Callosobruchus maculatus</name>
    <name type="common">Southern cowpea weevil</name>
    <name type="synonym">Pulse bruchid</name>
    <dbReference type="NCBI Taxonomy" id="64391"/>
    <lineage>
        <taxon>Eukaryota</taxon>
        <taxon>Metazoa</taxon>
        <taxon>Ecdysozoa</taxon>
        <taxon>Arthropoda</taxon>
        <taxon>Hexapoda</taxon>
        <taxon>Insecta</taxon>
        <taxon>Pterygota</taxon>
        <taxon>Neoptera</taxon>
        <taxon>Endopterygota</taxon>
        <taxon>Coleoptera</taxon>
        <taxon>Polyphaga</taxon>
        <taxon>Cucujiformia</taxon>
        <taxon>Chrysomeloidea</taxon>
        <taxon>Chrysomelidae</taxon>
        <taxon>Bruchinae</taxon>
        <taxon>Bruchini</taxon>
        <taxon>Callosobruchus</taxon>
    </lineage>
</organism>
<dbReference type="InterPro" id="IPR006149">
    <property type="entry name" value="EB_dom"/>
</dbReference>
<dbReference type="Proteomes" id="UP000410492">
    <property type="component" value="Unassembled WGS sequence"/>
</dbReference>